<evidence type="ECO:0008006" key="2">
    <source>
        <dbReference type="Google" id="ProtNLM"/>
    </source>
</evidence>
<dbReference type="Pfam" id="PF06089">
    <property type="entry name" value="Asparaginase_II"/>
    <property type="match status" value="1"/>
</dbReference>
<name>A0A382W6A0_9ZZZZ</name>
<feature type="non-terminal residue" evidence="1">
    <location>
        <position position="207"/>
    </location>
</feature>
<dbReference type="EMBL" id="UINC01157391">
    <property type="protein sequence ID" value="SVD54356.1"/>
    <property type="molecule type" value="Genomic_DNA"/>
</dbReference>
<accession>A0A382W6A0</accession>
<proteinExistence type="predicted"/>
<reference evidence="1" key="1">
    <citation type="submission" date="2018-05" db="EMBL/GenBank/DDBJ databases">
        <authorList>
            <person name="Lanie J.A."/>
            <person name="Ng W.-L."/>
            <person name="Kazmierczak K.M."/>
            <person name="Andrzejewski T.M."/>
            <person name="Davidsen T.M."/>
            <person name="Wayne K.J."/>
            <person name="Tettelin H."/>
            <person name="Glass J.I."/>
            <person name="Rusch D."/>
            <person name="Podicherti R."/>
            <person name="Tsui H.-C.T."/>
            <person name="Winkler M.E."/>
        </authorList>
    </citation>
    <scope>NUCLEOTIDE SEQUENCE</scope>
</reference>
<dbReference type="PANTHER" id="PTHR42110">
    <property type="entry name" value="L-ASPARAGINASE, PUTATIVE (AFU_ORTHOLOGUE AFUA_3G11890)-RELATED"/>
    <property type="match status" value="1"/>
</dbReference>
<evidence type="ECO:0000313" key="1">
    <source>
        <dbReference type="EMBL" id="SVD54356.1"/>
    </source>
</evidence>
<organism evidence="1">
    <name type="scientific">marine metagenome</name>
    <dbReference type="NCBI Taxonomy" id="408172"/>
    <lineage>
        <taxon>unclassified sequences</taxon>
        <taxon>metagenomes</taxon>
        <taxon>ecological metagenomes</taxon>
    </lineage>
</organism>
<gene>
    <name evidence="1" type="ORF">METZ01_LOCUS407210</name>
</gene>
<protein>
    <recommendedName>
        <fullName evidence="2">Asparaginase</fullName>
    </recommendedName>
</protein>
<dbReference type="InterPro" id="IPR010349">
    <property type="entry name" value="Asparaginase_II"/>
</dbReference>
<dbReference type="AlphaFoldDB" id="A0A382W6A0"/>
<dbReference type="PANTHER" id="PTHR42110:SF1">
    <property type="entry name" value="L-ASPARAGINASE, PUTATIVE (AFU_ORTHOLOGUE AFUA_3G11890)-RELATED"/>
    <property type="match status" value="1"/>
</dbReference>
<sequence>MEDVAVLRGGIVESIHRVHVAVVNAEGGLIAEIGDPNRIIFCRSAAKPFQAVPLVEENVLDEFGINARELAVICASHSGEPKHVDAVRSILEKIGLSEKDLECGPHPPFEEDAAKELYTRGEKIGAIHNNCSGKHAGMLALALSRGWETAGYIKSDHPVQSRMISEMARWTCMDKSDIKMGIDGCGVLCFGVPLSRLAKAFCTLGGA</sequence>
<feature type="non-terminal residue" evidence="1">
    <location>
        <position position="1"/>
    </location>
</feature>